<comment type="caution">
    <text evidence="2">The sequence shown here is derived from an EMBL/GenBank/DDBJ whole genome shotgun (WGS) entry which is preliminary data.</text>
</comment>
<accession>A0A483CRE9</accession>
<evidence type="ECO:0000313" key="2">
    <source>
        <dbReference type="EMBL" id="TAJ44771.1"/>
    </source>
</evidence>
<dbReference type="Gene3D" id="2.30.110.10">
    <property type="entry name" value="Electron Transport, Fmn-binding Protein, Chain A"/>
    <property type="match status" value="1"/>
</dbReference>
<gene>
    <name evidence="2" type="ORF">CUJ86_05610</name>
</gene>
<dbReference type="Proteomes" id="UP000292580">
    <property type="component" value="Unassembled WGS sequence"/>
</dbReference>
<dbReference type="InterPro" id="IPR011576">
    <property type="entry name" value="Pyridox_Oxase_N"/>
</dbReference>
<dbReference type="SUPFAM" id="SSF50475">
    <property type="entry name" value="FMN-binding split barrel"/>
    <property type="match status" value="1"/>
</dbReference>
<dbReference type="PANTHER" id="PTHR40660">
    <property type="entry name" value="5'-PHOSPHATE OXIDASE PUTATIVE DOMAIN-CONTAINING PROTEIN-RELATED"/>
    <property type="match status" value="1"/>
</dbReference>
<dbReference type="Pfam" id="PF01243">
    <property type="entry name" value="PNPOx_N"/>
    <property type="match status" value="1"/>
</dbReference>
<dbReference type="InterPro" id="IPR012349">
    <property type="entry name" value="Split_barrel_FMN-bd"/>
</dbReference>
<feature type="domain" description="Pyridoxamine 5'-phosphate oxidase N-terminal" evidence="1">
    <location>
        <begin position="4"/>
        <end position="122"/>
    </location>
</feature>
<sequence>MAALTSEMKEIFSKAPVYPLATASKDGMPNVAPMKSVWLVDDETIWIADNFMKKSLMNMQENPYAAVYVWGPETKGCLQIKGDVEILTSGPDYEKMRAEVRAKSDKYPAKSLIRIRITEVFTCAPGEGAGDRLL</sequence>
<dbReference type="OrthoDB" id="11359at2157"/>
<dbReference type="EMBL" id="PGCL01000002">
    <property type="protein sequence ID" value="TAJ44771.1"/>
    <property type="molecule type" value="Genomic_DNA"/>
</dbReference>
<organism evidence="2 3">
    <name type="scientific">Methanofollis fontis</name>
    <dbReference type="NCBI Taxonomy" id="2052832"/>
    <lineage>
        <taxon>Archaea</taxon>
        <taxon>Methanobacteriati</taxon>
        <taxon>Methanobacteriota</taxon>
        <taxon>Stenosarchaea group</taxon>
        <taxon>Methanomicrobia</taxon>
        <taxon>Methanomicrobiales</taxon>
        <taxon>Methanomicrobiaceae</taxon>
        <taxon>Methanofollis</taxon>
    </lineage>
</organism>
<name>A0A483CRE9_9EURY</name>
<evidence type="ECO:0000259" key="1">
    <source>
        <dbReference type="Pfam" id="PF01243"/>
    </source>
</evidence>
<dbReference type="PANTHER" id="PTHR40660:SF1">
    <property type="entry name" value="5'-PHOSPHATE OXIDASE PUTATIVE DOMAIN-CONTAINING PROTEIN-RELATED"/>
    <property type="match status" value="1"/>
</dbReference>
<dbReference type="AlphaFoldDB" id="A0A483CRE9"/>
<reference evidence="2 3" key="1">
    <citation type="submission" date="2017-11" db="EMBL/GenBank/DDBJ databases">
        <title>Isolation and Characterization of Methanofollis Species from Methane Seep Offshore SW Taiwan.</title>
        <authorList>
            <person name="Teng N.-H."/>
            <person name="Lai M.-C."/>
            <person name="Chen S.-C."/>
        </authorList>
    </citation>
    <scope>NUCLEOTIDE SEQUENCE [LARGE SCALE GENOMIC DNA]</scope>
    <source>
        <strain evidence="2 3">FWC-SCC2</strain>
    </source>
</reference>
<keyword evidence="3" id="KW-1185">Reference proteome</keyword>
<protein>
    <submittedName>
        <fullName evidence="2">Pyridoxamine 5-phosphate oxidase</fullName>
    </submittedName>
</protein>
<proteinExistence type="predicted"/>
<evidence type="ECO:0000313" key="3">
    <source>
        <dbReference type="Proteomes" id="UP000292580"/>
    </source>
</evidence>